<evidence type="ECO:0000256" key="4">
    <source>
        <dbReference type="ARBA" id="ARBA00023054"/>
    </source>
</evidence>
<feature type="region of interest" description="Disordered" evidence="7">
    <location>
        <begin position="48"/>
        <end position="90"/>
    </location>
</feature>
<dbReference type="InterPro" id="IPR000237">
    <property type="entry name" value="GRIP_dom"/>
</dbReference>
<feature type="coiled-coil region" evidence="6">
    <location>
        <begin position="173"/>
        <end position="331"/>
    </location>
</feature>
<evidence type="ECO:0000313" key="9">
    <source>
        <dbReference type="EMBL" id="BAN20798.1"/>
    </source>
</evidence>
<evidence type="ECO:0000256" key="1">
    <source>
        <dbReference type="ARBA" id="ARBA00004184"/>
    </source>
</evidence>
<feature type="coiled-coil region" evidence="6">
    <location>
        <begin position="539"/>
        <end position="573"/>
    </location>
</feature>
<dbReference type="SMART" id="SM00755">
    <property type="entry name" value="Grip"/>
    <property type="match status" value="1"/>
</dbReference>
<accession>R4WDD5</accession>
<comment type="subcellular location">
    <subcellularLocation>
        <location evidence="2">Cytoplasm</location>
    </subcellularLocation>
    <subcellularLocation>
        <location evidence="1">Endomembrane system</location>
        <topology evidence="1">Peripheral membrane protein</topology>
    </subcellularLocation>
</comment>
<protein>
    <submittedName>
        <fullName evidence="9">GRIP and coiled-coil domain-containing protein 1, putative</fullName>
    </submittedName>
</protein>
<dbReference type="PANTHER" id="PTHR23157:SF25">
    <property type="entry name" value="GRIP AND COILED-COIL DOMAIN-CONTAINING PROTEIN 1"/>
    <property type="match status" value="1"/>
</dbReference>
<evidence type="ECO:0000256" key="5">
    <source>
        <dbReference type="ARBA" id="ARBA00023136"/>
    </source>
</evidence>
<feature type="compositionally biased region" description="Acidic residues" evidence="7">
    <location>
        <begin position="72"/>
        <end position="82"/>
    </location>
</feature>
<feature type="compositionally biased region" description="Low complexity" evidence="7">
    <location>
        <begin position="48"/>
        <end position="58"/>
    </location>
</feature>
<evidence type="ECO:0000256" key="6">
    <source>
        <dbReference type="SAM" id="Coils"/>
    </source>
</evidence>
<dbReference type="EMBL" id="AK417583">
    <property type="protein sequence ID" value="BAN20798.1"/>
    <property type="molecule type" value="mRNA"/>
</dbReference>
<keyword evidence="4 6" id="KW-0175">Coiled coil</keyword>
<dbReference type="AlphaFoldDB" id="R4WDD5"/>
<evidence type="ECO:0000256" key="2">
    <source>
        <dbReference type="ARBA" id="ARBA00004496"/>
    </source>
</evidence>
<dbReference type="PANTHER" id="PTHR23157">
    <property type="entry name" value="GRIP AND COILED-COIL DOMAIN-CONTAINING PROTEIN 1"/>
    <property type="match status" value="1"/>
</dbReference>
<evidence type="ECO:0000256" key="7">
    <source>
        <dbReference type="SAM" id="MobiDB-lite"/>
    </source>
</evidence>
<dbReference type="Gene3D" id="1.10.220.60">
    <property type="entry name" value="GRIP domain"/>
    <property type="match status" value="1"/>
</dbReference>
<evidence type="ECO:0000259" key="8">
    <source>
        <dbReference type="PROSITE" id="PS50913"/>
    </source>
</evidence>
<dbReference type="Pfam" id="PF01465">
    <property type="entry name" value="GRIP"/>
    <property type="match status" value="1"/>
</dbReference>
<proteinExistence type="evidence at transcript level"/>
<feature type="coiled-coil region" evidence="6">
    <location>
        <begin position="6"/>
        <end position="40"/>
    </location>
</feature>
<name>R4WDD5_RIPPE</name>
<reference evidence="9" key="1">
    <citation type="journal article" date="2013" name="PLoS ONE">
        <title>Gene expression in gut symbiotic organ of stinkbug affected by extracellular bacterial symbiont.</title>
        <authorList>
            <person name="Futahashi R."/>
            <person name="Tanaka K."/>
            <person name="Tanahashi M."/>
            <person name="Nikoh N."/>
            <person name="Kikuchi Y."/>
            <person name="Lee B.L."/>
            <person name="Fukatsu T."/>
        </authorList>
    </citation>
    <scope>NUCLEOTIDE SEQUENCE</scope>
    <source>
        <tissue evidence="9">Midgut</tissue>
    </source>
</reference>
<feature type="domain" description="GRIP" evidence="8">
    <location>
        <begin position="585"/>
        <end position="635"/>
    </location>
</feature>
<sequence>MEESRYKELIQTIERQNADLARYKNRLKDLVAAHKCLLKEKEVLESSLKAFSKSSSPRNSEESSSEKTKESDCDEGSEESDESAEKLKNQLTTLMNSLATLSEEKSRMEAGFQADKKQLRSEKLELEKKIKEMQAQLEHETRAHLSEMENFKSKLIIERHQREKEHNDHGVMIRELQKVVSEERAKREKTEGLMETLRSELAHSHEECSHNKKEAAEAKAQLEALQERLKDSKESSGAATIRLKHELTLLKQQLLHSTKKEQEKLEEAEKRSKELAVMHEERVANLEARLAELSLTVGNYDRLRQNDQEAITRLRERIAQLEKERGEEKGDLTLESIAQHIRQIILDANKVSEKPLDMKAILMECIPDSNLFQDSHTICQEEYDQLKSEFDQLKHQYQMRQQSDSPSFRAGSNHEDELHSQIKKLKSRIRELHSQIEENEVLHKQELEAYQKNLMSERKNAREKLSQVEAEWRGKLASVETQLVKQRQRAMDAITEREKELANLRASLIPTGISSDKTGDEGPIVLHYSEEVARRDVELTRLRKEKHKLEGLLRESERSIMQLNARVETLSQALRCQLDRFAHCQTREGANLEYLKNVVLSFLLTNDTASKSHMLNAIAAVLQFTDSEKSKISQHSWWHKTQSL</sequence>
<keyword evidence="3" id="KW-0963">Cytoplasm</keyword>
<dbReference type="InterPro" id="IPR051952">
    <property type="entry name" value="Golgi-autophagy_related"/>
</dbReference>
<feature type="compositionally biased region" description="Basic and acidic residues" evidence="7">
    <location>
        <begin position="59"/>
        <end position="71"/>
    </location>
</feature>
<feature type="coiled-coil region" evidence="6">
    <location>
        <begin position="376"/>
        <end position="507"/>
    </location>
</feature>
<evidence type="ECO:0000256" key="3">
    <source>
        <dbReference type="ARBA" id="ARBA00022490"/>
    </source>
</evidence>
<dbReference type="GO" id="GO:0005794">
    <property type="term" value="C:Golgi apparatus"/>
    <property type="evidence" value="ECO:0007669"/>
    <property type="project" value="TreeGrafter"/>
</dbReference>
<organism evidence="9">
    <name type="scientific">Riptortus pedestris</name>
    <name type="common">Bean bug</name>
    <dbReference type="NCBI Taxonomy" id="329032"/>
    <lineage>
        <taxon>Eukaryota</taxon>
        <taxon>Metazoa</taxon>
        <taxon>Ecdysozoa</taxon>
        <taxon>Arthropoda</taxon>
        <taxon>Hexapoda</taxon>
        <taxon>Insecta</taxon>
        <taxon>Pterygota</taxon>
        <taxon>Neoptera</taxon>
        <taxon>Paraneoptera</taxon>
        <taxon>Hemiptera</taxon>
        <taxon>Heteroptera</taxon>
        <taxon>Panheteroptera</taxon>
        <taxon>Pentatomomorpha</taxon>
        <taxon>Coreoidea</taxon>
        <taxon>Alydidae</taxon>
        <taxon>Riptortus</taxon>
    </lineage>
</organism>
<keyword evidence="5" id="KW-0472">Membrane</keyword>
<dbReference type="PROSITE" id="PS50913">
    <property type="entry name" value="GRIP"/>
    <property type="match status" value="1"/>
</dbReference>